<sequence length="45" mass="5234">MWTEKRQNYRFEVLCGTKNKSLSHSRKFRAAMDSGFCGTVVHVVQ</sequence>
<reference evidence="1 2" key="1">
    <citation type="submission" date="2018-04" db="EMBL/GenBank/DDBJ databases">
        <title>Genomic Encyclopedia of Type Strains, Phase IV (KMG-IV): sequencing the most valuable type-strain genomes for metagenomic binning, comparative biology and taxonomic classification.</title>
        <authorList>
            <person name="Goeker M."/>
        </authorList>
    </citation>
    <scope>NUCLEOTIDE SEQUENCE [LARGE SCALE GENOMIC DNA]</scope>
    <source>
        <strain evidence="1 2">DSM 26588</strain>
    </source>
</reference>
<comment type="caution">
    <text evidence="1">The sequence shown here is derived from an EMBL/GenBank/DDBJ whole genome shotgun (WGS) entry which is preliminary data.</text>
</comment>
<evidence type="ECO:0000313" key="1">
    <source>
        <dbReference type="EMBL" id="PVY47044.1"/>
    </source>
</evidence>
<protein>
    <submittedName>
        <fullName evidence="1">Uncharacterized protein</fullName>
    </submittedName>
</protein>
<name>A0A2U1BEE4_9FIRM</name>
<dbReference type="Proteomes" id="UP000245778">
    <property type="component" value="Unassembled WGS sequence"/>
</dbReference>
<accession>A0A2U1BEE4</accession>
<evidence type="ECO:0000313" key="2">
    <source>
        <dbReference type="Proteomes" id="UP000245778"/>
    </source>
</evidence>
<organism evidence="1 2">
    <name type="scientific">Intestinimonas butyriciproducens</name>
    <dbReference type="NCBI Taxonomy" id="1297617"/>
    <lineage>
        <taxon>Bacteria</taxon>
        <taxon>Bacillati</taxon>
        <taxon>Bacillota</taxon>
        <taxon>Clostridia</taxon>
        <taxon>Eubacteriales</taxon>
        <taxon>Intestinimonas</taxon>
    </lineage>
</organism>
<proteinExistence type="predicted"/>
<dbReference type="EMBL" id="QEKK01000011">
    <property type="protein sequence ID" value="PVY47044.1"/>
    <property type="molecule type" value="Genomic_DNA"/>
</dbReference>
<gene>
    <name evidence="1" type="ORF">C7373_11147</name>
</gene>
<dbReference type="AlphaFoldDB" id="A0A2U1BEE4"/>